<name>A0ABZ0FG35_9GAMM</name>
<evidence type="ECO:0000313" key="1">
    <source>
        <dbReference type="EMBL" id="WOE68512.1"/>
    </source>
</evidence>
<dbReference type="Proteomes" id="UP001302667">
    <property type="component" value="Chromosome"/>
</dbReference>
<gene>
    <name evidence="1" type="ORF">RY972_10880</name>
</gene>
<organism evidence="1 2">
    <name type="scientific">Aeromonas allosaccharophila</name>
    <dbReference type="NCBI Taxonomy" id="656"/>
    <lineage>
        <taxon>Bacteria</taxon>
        <taxon>Pseudomonadati</taxon>
        <taxon>Pseudomonadota</taxon>
        <taxon>Gammaproteobacteria</taxon>
        <taxon>Aeromonadales</taxon>
        <taxon>Aeromonadaceae</taxon>
        <taxon>Aeromonas</taxon>
    </lineage>
</organism>
<sequence length="110" mass="12056">MDTVRKILCHLFSFDLFSHSSPMVVAVAHRAIRFGFDSLSVEQKSLLQPYLSVKCCGYQDTDGLHDCSTVLEGEDLLLAYGASGGSLWLRCRDCHAAMRATAHCASTQGE</sequence>
<keyword evidence="2" id="KW-1185">Reference proteome</keyword>
<protein>
    <submittedName>
        <fullName evidence="1">Uncharacterized protein</fullName>
    </submittedName>
</protein>
<proteinExistence type="predicted"/>
<accession>A0ABZ0FG35</accession>
<dbReference type="RefSeq" id="WP_279467117.1">
    <property type="nucleotide sequence ID" value="NZ_CP136584.1"/>
</dbReference>
<dbReference type="EMBL" id="CP136584">
    <property type="protein sequence ID" value="WOE68512.1"/>
    <property type="molecule type" value="Genomic_DNA"/>
</dbReference>
<evidence type="ECO:0000313" key="2">
    <source>
        <dbReference type="Proteomes" id="UP001302667"/>
    </source>
</evidence>
<reference evidence="1 2" key="1">
    <citation type="submission" date="2023-10" db="EMBL/GenBank/DDBJ databases">
        <title>Genome analysis of psychrotrophic aerobic bacterium Aeromonas allosaccharophila BIM B-1809 isolated from infected fish.</title>
        <authorList>
            <person name="Leanovich S.I."/>
            <person name="Sidarenka A.V."/>
            <person name="Akhremchuk A.E."/>
            <person name="Sikolenko M.A."/>
            <person name="Valentovich L.N."/>
        </authorList>
    </citation>
    <scope>NUCLEOTIDE SEQUENCE [LARGE SCALE GENOMIC DNA]</scope>
    <source>
        <strain evidence="1 2">BIM B-1809</strain>
    </source>
</reference>